<keyword evidence="7 8" id="KW-0472">Membrane</keyword>
<evidence type="ECO:0000256" key="7">
    <source>
        <dbReference type="ARBA" id="ARBA00023136"/>
    </source>
</evidence>
<keyword evidence="4" id="KW-0551">Lipid droplet</keyword>
<protein>
    <recommendedName>
        <fullName evidence="11">Oleosin</fullName>
    </recommendedName>
</protein>
<evidence type="ECO:0000256" key="4">
    <source>
        <dbReference type="ARBA" id="ARBA00022677"/>
    </source>
</evidence>
<gene>
    <name evidence="9" type="ORF">V5N11_029163</name>
</gene>
<dbReference type="PANTHER" id="PTHR33203:SF37">
    <property type="entry name" value="GLYCINE-RICH PROTEIN _ OLEOSIN"/>
    <property type="match status" value="1"/>
</dbReference>
<name>A0ABD0ZKR8_CARAN</name>
<evidence type="ECO:0000313" key="9">
    <source>
        <dbReference type="EMBL" id="KAL1195251.1"/>
    </source>
</evidence>
<dbReference type="GO" id="GO:0048608">
    <property type="term" value="P:reproductive structure development"/>
    <property type="evidence" value="ECO:0007669"/>
    <property type="project" value="UniProtKB-ARBA"/>
</dbReference>
<dbReference type="GO" id="GO:0005811">
    <property type="term" value="C:lipid droplet"/>
    <property type="evidence" value="ECO:0007669"/>
    <property type="project" value="UniProtKB-SubCell"/>
</dbReference>
<dbReference type="Proteomes" id="UP001558713">
    <property type="component" value="Unassembled WGS sequence"/>
</dbReference>
<keyword evidence="10" id="KW-1185">Reference proteome</keyword>
<feature type="transmembrane region" description="Helical" evidence="8">
    <location>
        <begin position="72"/>
        <end position="95"/>
    </location>
</feature>
<comment type="similarity">
    <text evidence="3">Belongs to the oleosin family.</text>
</comment>
<dbReference type="InterPro" id="IPR000136">
    <property type="entry name" value="Oleosin"/>
</dbReference>
<organism evidence="9 10">
    <name type="scientific">Cardamine amara subsp. amara</name>
    <dbReference type="NCBI Taxonomy" id="228776"/>
    <lineage>
        <taxon>Eukaryota</taxon>
        <taxon>Viridiplantae</taxon>
        <taxon>Streptophyta</taxon>
        <taxon>Embryophyta</taxon>
        <taxon>Tracheophyta</taxon>
        <taxon>Spermatophyta</taxon>
        <taxon>Magnoliopsida</taxon>
        <taxon>eudicotyledons</taxon>
        <taxon>Gunneridae</taxon>
        <taxon>Pentapetalae</taxon>
        <taxon>rosids</taxon>
        <taxon>malvids</taxon>
        <taxon>Brassicales</taxon>
        <taxon>Brassicaceae</taxon>
        <taxon>Cardamineae</taxon>
        <taxon>Cardamine</taxon>
    </lineage>
</organism>
<reference evidence="9 10" key="1">
    <citation type="submission" date="2024-04" db="EMBL/GenBank/DDBJ databases">
        <title>Genome assembly C_amara_ONT_v2.</title>
        <authorList>
            <person name="Yant L."/>
            <person name="Moore C."/>
            <person name="Slenker M."/>
        </authorList>
    </citation>
    <scope>NUCLEOTIDE SEQUENCE [LARGE SCALE GENOMIC DNA]</scope>
    <source>
        <tissue evidence="9">Leaf</tissue>
    </source>
</reference>
<keyword evidence="5 8" id="KW-0812">Transmembrane</keyword>
<comment type="caution">
    <text evidence="9">The sequence shown here is derived from an EMBL/GenBank/DDBJ whole genome shotgun (WGS) entry which is preliminary data.</text>
</comment>
<sequence>MENPEGRRDIAITDGEKTTGSSVMAAAIAAVVVVWPLFGMMSFSLVATVTLLLIVSPMMLIFVPVLTVTMAILVAAMVGVGVAAAMWLVGIAALVCCGRDIGIRTGVAERMVDSVVRKLGYGWSRYLQDKSEDVYSSSLGYSSSQFKTKKPLFLDV</sequence>
<feature type="transmembrane region" description="Helical" evidence="8">
    <location>
        <begin position="20"/>
        <end position="38"/>
    </location>
</feature>
<evidence type="ECO:0000256" key="8">
    <source>
        <dbReference type="SAM" id="Phobius"/>
    </source>
</evidence>
<comment type="subcellular location">
    <subcellularLocation>
        <location evidence="2">Lipid droplet</location>
    </subcellularLocation>
    <subcellularLocation>
        <location evidence="1">Membrane</location>
        <topology evidence="1">Multi-pass membrane protein</topology>
    </subcellularLocation>
</comment>
<evidence type="ECO:0000256" key="2">
    <source>
        <dbReference type="ARBA" id="ARBA00004502"/>
    </source>
</evidence>
<keyword evidence="6 8" id="KW-1133">Transmembrane helix</keyword>
<dbReference type="AlphaFoldDB" id="A0ABD0ZKR8"/>
<evidence type="ECO:0008006" key="11">
    <source>
        <dbReference type="Google" id="ProtNLM"/>
    </source>
</evidence>
<evidence type="ECO:0000256" key="6">
    <source>
        <dbReference type="ARBA" id="ARBA00022989"/>
    </source>
</evidence>
<evidence type="ECO:0000313" key="10">
    <source>
        <dbReference type="Proteomes" id="UP001558713"/>
    </source>
</evidence>
<dbReference type="GO" id="GO:0009791">
    <property type="term" value="P:post-embryonic development"/>
    <property type="evidence" value="ECO:0007669"/>
    <property type="project" value="UniProtKB-ARBA"/>
</dbReference>
<accession>A0ABD0ZKR8</accession>
<dbReference type="GO" id="GO:0016020">
    <property type="term" value="C:membrane"/>
    <property type="evidence" value="ECO:0007669"/>
    <property type="project" value="UniProtKB-SubCell"/>
</dbReference>
<evidence type="ECO:0000256" key="5">
    <source>
        <dbReference type="ARBA" id="ARBA00022692"/>
    </source>
</evidence>
<evidence type="ECO:0000256" key="3">
    <source>
        <dbReference type="ARBA" id="ARBA00010858"/>
    </source>
</evidence>
<proteinExistence type="inferred from homology"/>
<dbReference type="PANTHER" id="PTHR33203">
    <property type="entry name" value="OLEOSIN"/>
    <property type="match status" value="1"/>
</dbReference>
<feature type="transmembrane region" description="Helical" evidence="8">
    <location>
        <begin position="45"/>
        <end position="66"/>
    </location>
</feature>
<evidence type="ECO:0000256" key="1">
    <source>
        <dbReference type="ARBA" id="ARBA00004141"/>
    </source>
</evidence>
<dbReference type="EMBL" id="JBANAX010000732">
    <property type="protein sequence ID" value="KAL1195251.1"/>
    <property type="molecule type" value="Genomic_DNA"/>
</dbReference>